<dbReference type="SMART" id="SM00487">
    <property type="entry name" value="DEXDc"/>
    <property type="match status" value="1"/>
</dbReference>
<keyword evidence="3" id="KW-0547">Nucleotide-binding</keyword>
<dbReference type="GO" id="GO:0003724">
    <property type="term" value="F:RNA helicase activity"/>
    <property type="evidence" value="ECO:0007669"/>
    <property type="project" value="UniProtKB-EC"/>
</dbReference>
<comment type="caution">
    <text evidence="11">The sequence shown here is derived from an EMBL/GenBank/DDBJ whole genome shotgun (WGS) entry which is preliminary data.</text>
</comment>
<dbReference type="GO" id="GO:0008380">
    <property type="term" value="P:RNA splicing"/>
    <property type="evidence" value="ECO:0007669"/>
    <property type="project" value="UniProtKB-KW"/>
</dbReference>
<dbReference type="InterPro" id="IPR027417">
    <property type="entry name" value="P-loop_NTPase"/>
</dbReference>
<comment type="catalytic activity">
    <reaction evidence="8">
        <text>ATP + H2O = ADP + phosphate + H(+)</text>
        <dbReference type="Rhea" id="RHEA:13065"/>
        <dbReference type="ChEBI" id="CHEBI:15377"/>
        <dbReference type="ChEBI" id="CHEBI:15378"/>
        <dbReference type="ChEBI" id="CHEBI:30616"/>
        <dbReference type="ChEBI" id="CHEBI:43474"/>
        <dbReference type="ChEBI" id="CHEBI:456216"/>
        <dbReference type="EC" id="3.6.4.13"/>
    </reaction>
</comment>
<evidence type="ECO:0000259" key="10">
    <source>
        <dbReference type="PROSITE" id="PS51194"/>
    </source>
</evidence>
<name>A0A9P9WN58_9PEZI</name>
<dbReference type="PANTHER" id="PTHR18934">
    <property type="entry name" value="ATP-DEPENDENT RNA HELICASE"/>
    <property type="match status" value="1"/>
</dbReference>
<dbReference type="InterPro" id="IPR011545">
    <property type="entry name" value="DEAD/DEAH_box_helicase_dom"/>
</dbReference>
<keyword evidence="12" id="KW-1185">Reference proteome</keyword>
<evidence type="ECO:0000259" key="9">
    <source>
        <dbReference type="PROSITE" id="PS51192"/>
    </source>
</evidence>
<keyword evidence="4" id="KW-0378">Hydrolase</keyword>
<accession>A0A9P9WN58</accession>
<dbReference type="InterPro" id="IPR011709">
    <property type="entry name" value="DEAD-box_helicase_OB_fold"/>
</dbReference>
<dbReference type="PANTHER" id="PTHR18934:SF109">
    <property type="entry name" value="ATP-DEPENDENT RNA HELICASE DHX15 HOMOLOG"/>
    <property type="match status" value="1"/>
</dbReference>
<dbReference type="EC" id="3.6.4.13" evidence="1"/>
<dbReference type="GO" id="GO:0005524">
    <property type="term" value="F:ATP binding"/>
    <property type="evidence" value="ECO:0007669"/>
    <property type="project" value="UniProtKB-KW"/>
</dbReference>
<dbReference type="SMART" id="SM00490">
    <property type="entry name" value="HELICc"/>
    <property type="match status" value="1"/>
</dbReference>
<dbReference type="Pfam" id="PF00270">
    <property type="entry name" value="DEAD"/>
    <property type="match status" value="1"/>
</dbReference>
<evidence type="ECO:0000256" key="2">
    <source>
        <dbReference type="ARBA" id="ARBA00022664"/>
    </source>
</evidence>
<evidence type="ECO:0000256" key="8">
    <source>
        <dbReference type="ARBA" id="ARBA00047984"/>
    </source>
</evidence>
<dbReference type="SMART" id="SM00847">
    <property type="entry name" value="HA2"/>
    <property type="match status" value="1"/>
</dbReference>
<dbReference type="GO" id="GO:0016787">
    <property type="term" value="F:hydrolase activity"/>
    <property type="evidence" value="ECO:0007669"/>
    <property type="project" value="UniProtKB-KW"/>
</dbReference>
<evidence type="ECO:0000313" key="12">
    <source>
        <dbReference type="Proteomes" id="UP000829685"/>
    </source>
</evidence>
<evidence type="ECO:0000256" key="5">
    <source>
        <dbReference type="ARBA" id="ARBA00022806"/>
    </source>
</evidence>
<reference evidence="11" key="1">
    <citation type="submission" date="2021-03" db="EMBL/GenBank/DDBJ databases">
        <title>Revisited historic fungal species revealed as producer of novel bioactive compounds through whole genome sequencing and comparative genomics.</title>
        <authorList>
            <person name="Vignolle G.A."/>
            <person name="Hochenegger N."/>
            <person name="Mach R.L."/>
            <person name="Mach-Aigner A.R."/>
            <person name="Javad Rahimi M."/>
            <person name="Salim K.A."/>
            <person name="Chan C.M."/>
            <person name="Lim L.B.L."/>
            <person name="Cai F."/>
            <person name="Druzhinina I.S."/>
            <person name="U'Ren J.M."/>
            <person name="Derntl C."/>
        </authorList>
    </citation>
    <scope>NUCLEOTIDE SEQUENCE</scope>
    <source>
        <strain evidence="11">TUCIM 5799</strain>
    </source>
</reference>
<evidence type="ECO:0000256" key="7">
    <source>
        <dbReference type="ARBA" id="ARBA00023187"/>
    </source>
</evidence>
<dbReference type="EMBL" id="JAFIMR010000013">
    <property type="protein sequence ID" value="KAI1871117.1"/>
    <property type="molecule type" value="Genomic_DNA"/>
</dbReference>
<feature type="domain" description="Helicase ATP-binding" evidence="9">
    <location>
        <begin position="56"/>
        <end position="220"/>
    </location>
</feature>
<protein>
    <recommendedName>
        <fullName evidence="1">RNA helicase</fullName>
        <ecNumber evidence="1">3.6.4.13</ecNumber>
    </recommendedName>
</protein>
<keyword evidence="6" id="KW-0067">ATP-binding</keyword>
<gene>
    <name evidence="11" type="ORF">JX265_006157</name>
</gene>
<feature type="domain" description="Helicase C-terminal" evidence="10">
    <location>
        <begin position="263"/>
        <end position="427"/>
    </location>
</feature>
<dbReference type="PROSITE" id="PS51192">
    <property type="entry name" value="HELICASE_ATP_BIND_1"/>
    <property type="match status" value="1"/>
</dbReference>
<evidence type="ECO:0000256" key="1">
    <source>
        <dbReference type="ARBA" id="ARBA00012552"/>
    </source>
</evidence>
<evidence type="ECO:0000256" key="4">
    <source>
        <dbReference type="ARBA" id="ARBA00022801"/>
    </source>
</evidence>
<dbReference type="Pfam" id="PF07717">
    <property type="entry name" value="OB_NTP_bind"/>
    <property type="match status" value="1"/>
</dbReference>
<dbReference type="Proteomes" id="UP000829685">
    <property type="component" value="Unassembled WGS sequence"/>
</dbReference>
<evidence type="ECO:0000256" key="6">
    <source>
        <dbReference type="ARBA" id="ARBA00022840"/>
    </source>
</evidence>
<evidence type="ECO:0000313" key="11">
    <source>
        <dbReference type="EMBL" id="KAI1871117.1"/>
    </source>
</evidence>
<dbReference type="InterPro" id="IPR007502">
    <property type="entry name" value="Helicase-assoc_dom"/>
</dbReference>
<sequence>MRHVIVIRNKTTVQQVTALENGQTNPLTEKPYSEHYRKLLEQRRKLPVHFKRGEFLEMYHKYQVIILSSDTGFGKTTQIPQFVFWDEYQSKLKIACTQPRRLAAKSAATRVAKEMDVALGQQVGYKFRFESMQVESETQLVYMTDGKLLVDAMMDRTFSKYCCIIVDEAHERTVPTDILLALLKDAVQLRSDLKVIIMSATLDTSKLQTYFSSPHKAPVYHIQGEAYHVDEFYIRGPAQSESSLNQGEIIQGESSSYLEDSVRIVEHIQAHREPGHILVFMPGESDVEQACEKIRIKCQDMLVLPLYSALSSEHQERVFASTSKQKCVVATNIAETSLTIDGIVYVIDCGLAKEMVYNPRARLRILQTAPISQASANQRKGRAGRTRPGICFRLYTQDMFNQLQPCTTPAIARAELKSAVLQVQRAGSFDVWAFDWLDKPAPEALLRAIEELKDMGFLDQHAKITAQGRQAAESPIDPIWYHTILKGITYGCAMEMIAIAALSSTQNSIFVRPFEYRYAADIIGRPQFAHPFSDHITLLNAYSAWSQLAKNVDKASWCEAHGLSDRILREVGSIHRQLRFSFTSLLNKGDLQPAKFSDPAFVTNIRKALAAGLFFQSAIRIKGEDRYKTVPQNFEALLSPESALVGAQHEWIVFTEFKMSAKQYLTTCTRVEPEWIMDLPYFAENRMLKGRDGRVKQEYVQQSFARVREALEDELRAKDSTIEERK</sequence>
<dbReference type="GO" id="GO:0003723">
    <property type="term" value="F:RNA binding"/>
    <property type="evidence" value="ECO:0007669"/>
    <property type="project" value="TreeGrafter"/>
</dbReference>
<dbReference type="Pfam" id="PF21010">
    <property type="entry name" value="HA2_C"/>
    <property type="match status" value="1"/>
</dbReference>
<dbReference type="PROSITE" id="PS51194">
    <property type="entry name" value="HELICASE_CTER"/>
    <property type="match status" value="1"/>
</dbReference>
<dbReference type="GO" id="GO:0006397">
    <property type="term" value="P:mRNA processing"/>
    <property type="evidence" value="ECO:0007669"/>
    <property type="project" value="UniProtKB-KW"/>
</dbReference>
<organism evidence="11 12">
    <name type="scientific">Neoarthrinium moseri</name>
    <dbReference type="NCBI Taxonomy" id="1658444"/>
    <lineage>
        <taxon>Eukaryota</taxon>
        <taxon>Fungi</taxon>
        <taxon>Dikarya</taxon>
        <taxon>Ascomycota</taxon>
        <taxon>Pezizomycotina</taxon>
        <taxon>Sordariomycetes</taxon>
        <taxon>Xylariomycetidae</taxon>
        <taxon>Amphisphaeriales</taxon>
        <taxon>Apiosporaceae</taxon>
        <taxon>Neoarthrinium</taxon>
    </lineage>
</organism>
<keyword evidence="2" id="KW-0507">mRNA processing</keyword>
<dbReference type="Pfam" id="PF00271">
    <property type="entry name" value="Helicase_C"/>
    <property type="match status" value="1"/>
</dbReference>
<dbReference type="InterPro" id="IPR001650">
    <property type="entry name" value="Helicase_C-like"/>
</dbReference>
<keyword evidence="5" id="KW-0347">Helicase</keyword>
<dbReference type="Gene3D" id="3.40.50.300">
    <property type="entry name" value="P-loop containing nucleotide triphosphate hydrolases"/>
    <property type="match status" value="2"/>
</dbReference>
<evidence type="ECO:0000256" key="3">
    <source>
        <dbReference type="ARBA" id="ARBA00022741"/>
    </source>
</evidence>
<dbReference type="InterPro" id="IPR014001">
    <property type="entry name" value="Helicase_ATP-bd"/>
</dbReference>
<dbReference type="Gene3D" id="1.20.120.1080">
    <property type="match status" value="1"/>
</dbReference>
<proteinExistence type="predicted"/>
<keyword evidence="7" id="KW-0508">mRNA splicing</keyword>
<dbReference type="CDD" id="cd18791">
    <property type="entry name" value="SF2_C_RHA"/>
    <property type="match status" value="1"/>
</dbReference>
<dbReference type="SUPFAM" id="SSF52540">
    <property type="entry name" value="P-loop containing nucleoside triphosphate hydrolases"/>
    <property type="match status" value="1"/>
</dbReference>
<dbReference type="AlphaFoldDB" id="A0A9P9WN58"/>